<feature type="transmembrane region" description="Helical" evidence="7">
    <location>
        <begin position="91"/>
        <end position="112"/>
    </location>
</feature>
<feature type="transmembrane region" description="Helical" evidence="7">
    <location>
        <begin position="277"/>
        <end position="295"/>
    </location>
</feature>
<name>A0A231GQ12_PSEJE</name>
<dbReference type="PROSITE" id="PS50850">
    <property type="entry name" value="MFS"/>
    <property type="match status" value="1"/>
</dbReference>
<feature type="transmembrane region" description="Helical" evidence="7">
    <location>
        <begin position="156"/>
        <end position="183"/>
    </location>
</feature>
<accession>A0A231GQ12</accession>
<feature type="transmembrane region" description="Helical" evidence="7">
    <location>
        <begin position="253"/>
        <end position="271"/>
    </location>
</feature>
<gene>
    <name evidence="9" type="ORF">SAMN04490187_4554</name>
</gene>
<reference evidence="10" key="1">
    <citation type="submission" date="2016-10" db="EMBL/GenBank/DDBJ databases">
        <authorList>
            <person name="Varghese N."/>
            <person name="Submissions S."/>
        </authorList>
    </citation>
    <scope>NUCLEOTIDE SEQUENCE [LARGE SCALE GENOMIC DNA]</scope>
    <source>
        <strain evidence="10">BS3660</strain>
    </source>
</reference>
<proteinExistence type="predicted"/>
<dbReference type="CDD" id="cd17369">
    <property type="entry name" value="MFS_ShiA_like"/>
    <property type="match status" value="1"/>
</dbReference>
<feature type="transmembrane region" description="Helical" evidence="7">
    <location>
        <begin position="307"/>
        <end position="326"/>
    </location>
</feature>
<evidence type="ECO:0000259" key="8">
    <source>
        <dbReference type="PROSITE" id="PS50850"/>
    </source>
</evidence>
<evidence type="ECO:0000256" key="1">
    <source>
        <dbReference type="ARBA" id="ARBA00004651"/>
    </source>
</evidence>
<evidence type="ECO:0000313" key="9">
    <source>
        <dbReference type="EMBL" id="SEC48586.1"/>
    </source>
</evidence>
<comment type="subcellular location">
    <subcellularLocation>
        <location evidence="1">Cell membrane</location>
        <topology evidence="1">Multi-pass membrane protein</topology>
    </subcellularLocation>
</comment>
<dbReference type="Pfam" id="PF00083">
    <property type="entry name" value="Sugar_tr"/>
    <property type="match status" value="1"/>
</dbReference>
<sequence>MSNTHTASSQPKNKAGKVSFASMIGSAVESYDFFIYGTAAAGWFGQVFFHTTEPIVGILAAFATMAVGFFMRPLGGYLAGHYGDRLGRKTVLLWSLLAMGGATVLIGALPTYEQVGVIAPILLILLRMIQGIGFGAEWGGAVLMACEHAPAHHRGFFGAVPQIGIPLGLLMANGAFLVSTALFEGDWVWRAPFLVSVVMVGVGMYIRLGVSESPDFEKAKADNTLVKQPALQVIREDWRKVLQIAGARLAETGGYYIATSFMLSYVLLANVAPKENVLWGTMIGSALGLVSHLLYGAWSDRIGRKPVFLLGTIFTIAFGIPMFMMINSGVVVMIVAAVAIALLLSHDPIFAVEASWFTEQFPPEVRSSGISLGYNCASLIAGTLPFIATALFSQVGWIGPALLFSLLGVISTMCALKMRETAPVKVEALGESPPVGKGNVLATAAVRH</sequence>
<evidence type="ECO:0000256" key="5">
    <source>
        <dbReference type="ARBA" id="ARBA00022989"/>
    </source>
</evidence>
<evidence type="ECO:0000256" key="6">
    <source>
        <dbReference type="ARBA" id="ARBA00023136"/>
    </source>
</evidence>
<keyword evidence="5 7" id="KW-1133">Transmembrane helix</keyword>
<dbReference type="PANTHER" id="PTHR43045">
    <property type="entry name" value="SHIKIMATE TRANSPORTER"/>
    <property type="match status" value="1"/>
</dbReference>
<evidence type="ECO:0000256" key="7">
    <source>
        <dbReference type="SAM" id="Phobius"/>
    </source>
</evidence>
<evidence type="ECO:0000256" key="3">
    <source>
        <dbReference type="ARBA" id="ARBA00022475"/>
    </source>
</evidence>
<dbReference type="Proteomes" id="UP000198542">
    <property type="component" value="Unassembled WGS sequence"/>
</dbReference>
<keyword evidence="3" id="KW-1003">Cell membrane</keyword>
<dbReference type="EMBL" id="FNTC01000002">
    <property type="protein sequence ID" value="SEC48586.1"/>
    <property type="molecule type" value="Genomic_DNA"/>
</dbReference>
<dbReference type="PANTHER" id="PTHR43045:SF1">
    <property type="entry name" value="SHIKIMATE TRANSPORTER"/>
    <property type="match status" value="1"/>
</dbReference>
<feature type="transmembrane region" description="Helical" evidence="7">
    <location>
        <begin position="332"/>
        <end position="352"/>
    </location>
</feature>
<feature type="transmembrane region" description="Helical" evidence="7">
    <location>
        <begin position="372"/>
        <end position="391"/>
    </location>
</feature>
<feature type="transmembrane region" description="Helical" evidence="7">
    <location>
        <begin position="397"/>
        <end position="416"/>
    </location>
</feature>
<feature type="transmembrane region" description="Helical" evidence="7">
    <location>
        <begin position="55"/>
        <end position="79"/>
    </location>
</feature>
<dbReference type="InterPro" id="IPR011701">
    <property type="entry name" value="MFS"/>
</dbReference>
<dbReference type="InterPro" id="IPR020846">
    <property type="entry name" value="MFS_dom"/>
</dbReference>
<dbReference type="InterPro" id="IPR036259">
    <property type="entry name" value="MFS_trans_sf"/>
</dbReference>
<dbReference type="GO" id="GO:0005886">
    <property type="term" value="C:plasma membrane"/>
    <property type="evidence" value="ECO:0007669"/>
    <property type="project" value="UniProtKB-SubCell"/>
</dbReference>
<dbReference type="RefSeq" id="WP_090455903.1">
    <property type="nucleotide sequence ID" value="NZ_FNTC01000002.1"/>
</dbReference>
<keyword evidence="4 7" id="KW-0812">Transmembrane</keyword>
<feature type="transmembrane region" description="Helical" evidence="7">
    <location>
        <begin position="118"/>
        <end position="144"/>
    </location>
</feature>
<keyword evidence="6 7" id="KW-0472">Membrane</keyword>
<organism evidence="9 10">
    <name type="scientific">Pseudomonas jessenii</name>
    <dbReference type="NCBI Taxonomy" id="77298"/>
    <lineage>
        <taxon>Bacteria</taxon>
        <taxon>Pseudomonadati</taxon>
        <taxon>Pseudomonadota</taxon>
        <taxon>Gammaproteobacteria</taxon>
        <taxon>Pseudomonadales</taxon>
        <taxon>Pseudomonadaceae</taxon>
        <taxon>Pseudomonas</taxon>
    </lineage>
</organism>
<evidence type="ECO:0000256" key="2">
    <source>
        <dbReference type="ARBA" id="ARBA00022448"/>
    </source>
</evidence>
<dbReference type="Gene3D" id="1.20.1250.20">
    <property type="entry name" value="MFS general substrate transporter like domains"/>
    <property type="match status" value="2"/>
</dbReference>
<keyword evidence="2" id="KW-0813">Transport</keyword>
<evidence type="ECO:0000256" key="4">
    <source>
        <dbReference type="ARBA" id="ARBA00022692"/>
    </source>
</evidence>
<dbReference type="SUPFAM" id="SSF103473">
    <property type="entry name" value="MFS general substrate transporter"/>
    <property type="match status" value="1"/>
</dbReference>
<dbReference type="AlphaFoldDB" id="A0A231GQ12"/>
<dbReference type="GO" id="GO:0022857">
    <property type="term" value="F:transmembrane transporter activity"/>
    <property type="evidence" value="ECO:0007669"/>
    <property type="project" value="InterPro"/>
</dbReference>
<feature type="transmembrane region" description="Helical" evidence="7">
    <location>
        <begin position="189"/>
        <end position="210"/>
    </location>
</feature>
<dbReference type="Pfam" id="PF07690">
    <property type="entry name" value="MFS_1"/>
    <property type="match status" value="1"/>
</dbReference>
<keyword evidence="10" id="KW-1185">Reference proteome</keyword>
<feature type="domain" description="Major facilitator superfamily (MFS) profile" evidence="8">
    <location>
        <begin position="18"/>
        <end position="423"/>
    </location>
</feature>
<dbReference type="InterPro" id="IPR005828">
    <property type="entry name" value="MFS_sugar_transport-like"/>
</dbReference>
<protein>
    <submittedName>
        <fullName evidence="9">Predicted arabinose efflux permease, MFS family</fullName>
    </submittedName>
</protein>
<evidence type="ECO:0000313" key="10">
    <source>
        <dbReference type="Proteomes" id="UP000198542"/>
    </source>
</evidence>